<feature type="non-terminal residue" evidence="1">
    <location>
        <position position="1"/>
    </location>
</feature>
<sequence length="44" mass="5192">YSVYRMVPVDDEDLENLRALLDKDDWKVIISILDCGLPKFEVQH</sequence>
<comment type="caution">
    <text evidence="1">The sequence shown here is derived from an EMBL/GenBank/DDBJ whole genome shotgun (WGS) entry which is preliminary data.</text>
</comment>
<protein>
    <submittedName>
        <fullName evidence="1">Uncharacterized protein</fullName>
    </submittedName>
</protein>
<evidence type="ECO:0000313" key="1">
    <source>
        <dbReference type="EMBL" id="GBM18189.1"/>
    </source>
</evidence>
<keyword evidence="2" id="KW-1185">Reference proteome</keyword>
<organism evidence="1 2">
    <name type="scientific">Araneus ventricosus</name>
    <name type="common">Orbweaver spider</name>
    <name type="synonym">Epeira ventricosa</name>
    <dbReference type="NCBI Taxonomy" id="182803"/>
    <lineage>
        <taxon>Eukaryota</taxon>
        <taxon>Metazoa</taxon>
        <taxon>Ecdysozoa</taxon>
        <taxon>Arthropoda</taxon>
        <taxon>Chelicerata</taxon>
        <taxon>Arachnida</taxon>
        <taxon>Araneae</taxon>
        <taxon>Araneomorphae</taxon>
        <taxon>Entelegynae</taxon>
        <taxon>Araneoidea</taxon>
        <taxon>Araneidae</taxon>
        <taxon>Araneus</taxon>
    </lineage>
</organism>
<proteinExistence type="predicted"/>
<dbReference type="EMBL" id="BGPR01243557">
    <property type="protein sequence ID" value="GBM18189.1"/>
    <property type="molecule type" value="Genomic_DNA"/>
</dbReference>
<accession>A0A4Y2DPS6</accession>
<reference evidence="1 2" key="1">
    <citation type="journal article" date="2019" name="Sci. Rep.">
        <title>Orb-weaving spider Araneus ventricosus genome elucidates the spidroin gene catalogue.</title>
        <authorList>
            <person name="Kono N."/>
            <person name="Nakamura H."/>
            <person name="Ohtoshi R."/>
            <person name="Moran D.A.P."/>
            <person name="Shinohara A."/>
            <person name="Yoshida Y."/>
            <person name="Fujiwara M."/>
            <person name="Mori M."/>
            <person name="Tomita M."/>
            <person name="Arakawa K."/>
        </authorList>
    </citation>
    <scope>NUCLEOTIDE SEQUENCE [LARGE SCALE GENOMIC DNA]</scope>
</reference>
<evidence type="ECO:0000313" key="2">
    <source>
        <dbReference type="Proteomes" id="UP000499080"/>
    </source>
</evidence>
<dbReference type="Proteomes" id="UP000499080">
    <property type="component" value="Unassembled WGS sequence"/>
</dbReference>
<name>A0A4Y2DPS6_ARAVE</name>
<gene>
    <name evidence="1" type="ORF">AVEN_27323_1</name>
</gene>
<dbReference type="AlphaFoldDB" id="A0A4Y2DPS6"/>